<keyword evidence="1" id="KW-0812">Transmembrane</keyword>
<organism evidence="2 3">
    <name type="scientific">Lentzea flava</name>
    <dbReference type="NCBI Taxonomy" id="103732"/>
    <lineage>
        <taxon>Bacteria</taxon>
        <taxon>Bacillati</taxon>
        <taxon>Actinomycetota</taxon>
        <taxon>Actinomycetes</taxon>
        <taxon>Pseudonocardiales</taxon>
        <taxon>Pseudonocardiaceae</taxon>
        <taxon>Lentzea</taxon>
    </lineage>
</organism>
<keyword evidence="1" id="KW-0472">Membrane</keyword>
<comment type="caution">
    <text evidence="2">The sequence shown here is derived from an EMBL/GenBank/DDBJ whole genome shotgun (WGS) entry which is preliminary data.</text>
</comment>
<dbReference type="Proteomes" id="UP000649573">
    <property type="component" value="Unassembled WGS sequence"/>
</dbReference>
<evidence type="ECO:0000313" key="3">
    <source>
        <dbReference type="Proteomes" id="UP000649573"/>
    </source>
</evidence>
<dbReference type="EMBL" id="BMRE01000012">
    <property type="protein sequence ID" value="GGU39275.1"/>
    <property type="molecule type" value="Genomic_DNA"/>
</dbReference>
<dbReference type="RefSeq" id="WP_189254695.1">
    <property type="nucleotide sequence ID" value="NZ_BMRE01000012.1"/>
</dbReference>
<protein>
    <recommendedName>
        <fullName evidence="4">DUF3137 domain-containing protein</fullName>
    </recommendedName>
</protein>
<evidence type="ECO:0000256" key="1">
    <source>
        <dbReference type="SAM" id="Phobius"/>
    </source>
</evidence>
<sequence>MKPIWIILILVAGLLVMGGLMTWMFVWLHRSGKAEEAGIEQRQRDQFPARGWTHTSRDDRATEVFNSLERYPKLVPVVVGIDRSPRAVEAHDVITGQHRGRPFFAALFVINDPLDTSGGGQYGLRQATVWVRTPAPRPTLDVRQVLRMESRINEGLGLGDIKVGHPEFDARYQVTCADEAFARAVLAPAVVDFLLTDPRGCRGFWIRGAQFDAYNATGDHRDPDVLAADLDIRCDLLDRIPRHVWG</sequence>
<name>A0ABQ2ULD5_9PSEU</name>
<proteinExistence type="predicted"/>
<feature type="transmembrane region" description="Helical" evidence="1">
    <location>
        <begin position="6"/>
        <end position="28"/>
    </location>
</feature>
<gene>
    <name evidence="2" type="ORF">GCM10010178_34610</name>
</gene>
<reference evidence="3" key="1">
    <citation type="journal article" date="2019" name="Int. J. Syst. Evol. Microbiol.">
        <title>The Global Catalogue of Microorganisms (GCM) 10K type strain sequencing project: providing services to taxonomists for standard genome sequencing and annotation.</title>
        <authorList>
            <consortium name="The Broad Institute Genomics Platform"/>
            <consortium name="The Broad Institute Genome Sequencing Center for Infectious Disease"/>
            <person name="Wu L."/>
            <person name="Ma J."/>
        </authorList>
    </citation>
    <scope>NUCLEOTIDE SEQUENCE [LARGE SCALE GENOMIC DNA]</scope>
    <source>
        <strain evidence="3">JCM 3296</strain>
    </source>
</reference>
<accession>A0ABQ2ULD5</accession>
<keyword evidence="3" id="KW-1185">Reference proteome</keyword>
<keyword evidence="1" id="KW-1133">Transmembrane helix</keyword>
<evidence type="ECO:0008006" key="4">
    <source>
        <dbReference type="Google" id="ProtNLM"/>
    </source>
</evidence>
<evidence type="ECO:0000313" key="2">
    <source>
        <dbReference type="EMBL" id="GGU39275.1"/>
    </source>
</evidence>